<dbReference type="PANTHER" id="PTHR43628">
    <property type="entry name" value="ACTIVATOR OF C KINASE PROTEIN 1-RELATED"/>
    <property type="match status" value="1"/>
</dbReference>
<feature type="compositionally biased region" description="Low complexity" evidence="1">
    <location>
        <begin position="528"/>
        <end position="546"/>
    </location>
</feature>
<dbReference type="InParanoid" id="A0A165JB80"/>
<feature type="region of interest" description="Disordered" evidence="1">
    <location>
        <begin position="123"/>
        <end position="564"/>
    </location>
</feature>
<sequence>MSRSVHLDLDSQGNGRPQWAGYRSPTALSPRLNHTDGDIPPALSPLDAFAEQGRLLAKQLEESRRNGRRMSRLPPLHADAFVRPGFYRSKSASAGLESDEAEDDIAPLERLGMVRETEDIPFRPKSFYPRLSGTPLLEDEMEDADWMQRRDSTATVGSEMGILGPLRTQSPDPLPDVPEEQTGRSAASSPQPQRNLNSGPPRNLARTESTDSHGPSPQPQSSVDSYRSGQVSRSASSSSLTPALRSQPSLDSVRRRGAVRQSSTGSRGPSPRPKRSLSSTRQQSLARKESSDSLAPPRSYGPTSAPRSPSMRAGASNGMRSVAPESDVEEESGMSASFGSIQRQASSSSQLSAPHSPQSFHGPPPRSPSISSEHSVGGPSQPRNLRPAMNFSRPRSSAGPRPAFDVSSRQTSSESQRSFFVDDSAHTPQSMNGEGYFDPNEPKQGAAPALVYSKYSLPRGRTLEKDSTVIQKKATHHFHWEESNSSAQLVSQRPAENRPPSPESPPRATMVPDQRPATPEQAKEEPKSAASPQLAASAPGRPASPSVDSNSTIKAGSSRRSLGASMELTAEDHLAKGIACHQKGSLNESTYHLRIAARKNHPTAMLLYALACRHGWGMRPNQREGVQWLRKAVDSAGLEVADDETPAKNAKPSDIMERKAHRNQLALGIYELGISHMNGWGIEQDKGLALRCFEIAGTWGDADALAEAGFCYAKGVGCKKDLKKAAKFYRMAESKGMSMVGNSWIYKDKYKDDDDDRQSRATKKDNNDKAGRDKSRTRTMFGRKRSVNRA</sequence>
<feature type="compositionally biased region" description="Low complexity" evidence="1">
    <location>
        <begin position="225"/>
        <end position="246"/>
    </location>
</feature>
<gene>
    <name evidence="2" type="ORF">L228DRAFT_242395</name>
</gene>
<dbReference type="RefSeq" id="XP_018191556.1">
    <property type="nucleotide sequence ID" value="XM_018331429.1"/>
</dbReference>
<dbReference type="Proteomes" id="UP000076632">
    <property type="component" value="Unassembled WGS sequence"/>
</dbReference>
<feature type="region of interest" description="Disordered" evidence="1">
    <location>
        <begin position="1"/>
        <end position="45"/>
    </location>
</feature>
<feature type="compositionally biased region" description="Low complexity" evidence="1">
    <location>
        <begin position="407"/>
        <end position="418"/>
    </location>
</feature>
<dbReference type="STRING" id="1328760.A0A165JB80"/>
<feature type="compositionally biased region" description="Polar residues" evidence="1">
    <location>
        <begin position="547"/>
        <end position="560"/>
    </location>
</feature>
<dbReference type="GO" id="GO:0010972">
    <property type="term" value="P:negative regulation of G2/M transition of mitotic cell cycle"/>
    <property type="evidence" value="ECO:0007669"/>
    <property type="project" value="TreeGrafter"/>
</dbReference>
<feature type="compositionally biased region" description="Polar residues" evidence="1">
    <location>
        <begin position="183"/>
        <end position="200"/>
    </location>
</feature>
<dbReference type="OMA" id="LNGWGIE"/>
<feature type="compositionally biased region" description="Polar residues" evidence="1">
    <location>
        <begin position="212"/>
        <end position="224"/>
    </location>
</feature>
<protein>
    <recommendedName>
        <fullName evidence="4">HCP-like protein</fullName>
    </recommendedName>
</protein>
<reference evidence="2 3" key="1">
    <citation type="journal article" date="2016" name="Fungal Biol.">
        <title>The genome of Xylona heveae provides a window into fungal endophytism.</title>
        <authorList>
            <person name="Gazis R."/>
            <person name="Kuo A."/>
            <person name="Riley R."/>
            <person name="LaButti K."/>
            <person name="Lipzen A."/>
            <person name="Lin J."/>
            <person name="Amirebrahimi M."/>
            <person name="Hesse C.N."/>
            <person name="Spatafora J.W."/>
            <person name="Henrissat B."/>
            <person name="Hainaut M."/>
            <person name="Grigoriev I.V."/>
            <person name="Hibbett D.S."/>
        </authorList>
    </citation>
    <scope>NUCLEOTIDE SEQUENCE [LARGE SCALE GENOMIC DNA]</scope>
    <source>
        <strain evidence="2 3">TC161</strain>
    </source>
</reference>
<name>A0A165JB80_XYLHT</name>
<dbReference type="GO" id="GO:0032153">
    <property type="term" value="C:cell division site"/>
    <property type="evidence" value="ECO:0007669"/>
    <property type="project" value="TreeGrafter"/>
</dbReference>
<evidence type="ECO:0000256" key="1">
    <source>
        <dbReference type="SAM" id="MobiDB-lite"/>
    </source>
</evidence>
<evidence type="ECO:0000313" key="2">
    <source>
        <dbReference type="EMBL" id="KZF26001.1"/>
    </source>
</evidence>
<dbReference type="GeneID" id="28896566"/>
<feature type="compositionally biased region" description="Basic residues" evidence="1">
    <location>
        <begin position="777"/>
        <end position="790"/>
    </location>
</feature>
<feature type="compositionally biased region" description="Low complexity" evidence="1">
    <location>
        <begin position="337"/>
        <end position="359"/>
    </location>
</feature>
<feature type="compositionally biased region" description="Basic and acidic residues" evidence="1">
    <location>
        <begin position="749"/>
        <end position="776"/>
    </location>
</feature>
<feature type="region of interest" description="Disordered" evidence="1">
    <location>
        <begin position="749"/>
        <end position="790"/>
    </location>
</feature>
<dbReference type="InterPro" id="IPR052945">
    <property type="entry name" value="Mitotic_Regulator"/>
</dbReference>
<dbReference type="InterPro" id="IPR011990">
    <property type="entry name" value="TPR-like_helical_dom_sf"/>
</dbReference>
<evidence type="ECO:0000313" key="3">
    <source>
        <dbReference type="Proteomes" id="UP000076632"/>
    </source>
</evidence>
<dbReference type="AlphaFoldDB" id="A0A165JB80"/>
<dbReference type="Pfam" id="PF08238">
    <property type="entry name" value="Sel1"/>
    <property type="match status" value="3"/>
</dbReference>
<dbReference type="SMART" id="SM00671">
    <property type="entry name" value="SEL1"/>
    <property type="match status" value="3"/>
</dbReference>
<evidence type="ECO:0008006" key="4">
    <source>
        <dbReference type="Google" id="ProtNLM"/>
    </source>
</evidence>
<proteinExistence type="predicted"/>
<dbReference type="Gene3D" id="1.25.40.10">
    <property type="entry name" value="Tetratricopeptide repeat domain"/>
    <property type="match status" value="1"/>
</dbReference>
<organism evidence="2 3">
    <name type="scientific">Xylona heveae (strain CBS 132557 / TC161)</name>
    <dbReference type="NCBI Taxonomy" id="1328760"/>
    <lineage>
        <taxon>Eukaryota</taxon>
        <taxon>Fungi</taxon>
        <taxon>Dikarya</taxon>
        <taxon>Ascomycota</taxon>
        <taxon>Pezizomycotina</taxon>
        <taxon>Xylonomycetes</taxon>
        <taxon>Xylonales</taxon>
        <taxon>Xylonaceae</taxon>
        <taxon>Xylona</taxon>
    </lineage>
</organism>
<dbReference type="InterPro" id="IPR006597">
    <property type="entry name" value="Sel1-like"/>
</dbReference>
<dbReference type="SUPFAM" id="SSF81901">
    <property type="entry name" value="HCP-like"/>
    <property type="match status" value="1"/>
</dbReference>
<accession>A0A165JB80</accession>
<dbReference type="PANTHER" id="PTHR43628:SF11">
    <property type="entry name" value="PROTEIN DSF2"/>
    <property type="match status" value="1"/>
</dbReference>
<dbReference type="OrthoDB" id="2384430at2759"/>
<dbReference type="EMBL" id="KV407454">
    <property type="protein sequence ID" value="KZF26001.1"/>
    <property type="molecule type" value="Genomic_DNA"/>
</dbReference>
<keyword evidence="3" id="KW-1185">Reference proteome</keyword>